<dbReference type="SMART" id="SM00454">
    <property type="entry name" value="SAM"/>
    <property type="match status" value="1"/>
</dbReference>
<protein>
    <submittedName>
        <fullName evidence="11">Scm polycomb group protein like 2</fullName>
    </submittedName>
</protein>
<dbReference type="InterPro" id="IPR050548">
    <property type="entry name" value="PcG_chromatin_remod_factors"/>
</dbReference>
<dbReference type="GO" id="GO:0000785">
    <property type="term" value="C:chromatin"/>
    <property type="evidence" value="ECO:0007669"/>
    <property type="project" value="Ensembl"/>
</dbReference>
<dbReference type="GO" id="GO:0003682">
    <property type="term" value="F:chromatin binding"/>
    <property type="evidence" value="ECO:0007669"/>
    <property type="project" value="TreeGrafter"/>
</dbReference>
<dbReference type="AlphaFoldDB" id="A0A8C2U472"/>
<dbReference type="Gene3D" id="3.90.1150.190">
    <property type="entry name" value="SLED domain"/>
    <property type="match status" value="1"/>
</dbReference>
<dbReference type="Proteomes" id="UP000694412">
    <property type="component" value="Chromosome 1"/>
</dbReference>
<feature type="domain" description="SAM" evidence="10">
    <location>
        <begin position="517"/>
        <end position="586"/>
    </location>
</feature>
<feature type="repeat" description="MBT" evidence="8">
    <location>
        <begin position="131"/>
        <end position="232"/>
    </location>
</feature>
<proteinExistence type="inferred from homology"/>
<dbReference type="InterPro" id="IPR038348">
    <property type="entry name" value="SLED_sf"/>
</dbReference>
<dbReference type="Gene3D" id="2.30.30.140">
    <property type="match status" value="2"/>
</dbReference>
<reference evidence="11" key="1">
    <citation type="submission" date="2015-11" db="EMBL/GenBank/DDBJ databases">
        <authorList>
            <consortium name="International Coturnix japonica Genome Analysis Consortium"/>
            <person name="Warren W."/>
            <person name="Burt D.W."/>
            <person name="Antin P.B."/>
            <person name="Lanford R."/>
            <person name="Gros J."/>
            <person name="Wilson R.K."/>
        </authorList>
    </citation>
    <scope>NUCLEOTIDE SEQUENCE [LARGE SCALE GENOMIC DNA]</scope>
</reference>
<dbReference type="SUPFAM" id="SSF63748">
    <property type="entry name" value="Tudor/PWWP/MBT"/>
    <property type="match status" value="2"/>
</dbReference>
<evidence type="ECO:0000256" key="3">
    <source>
        <dbReference type="ARBA" id="ARBA00022491"/>
    </source>
</evidence>
<feature type="repeat" description="MBT" evidence="8">
    <location>
        <begin position="25"/>
        <end position="123"/>
    </location>
</feature>
<dbReference type="InterPro" id="IPR021987">
    <property type="entry name" value="SLED"/>
</dbReference>
<evidence type="ECO:0000256" key="1">
    <source>
        <dbReference type="ARBA" id="ARBA00004123"/>
    </source>
</evidence>
<keyword evidence="4" id="KW-0677">Repeat</keyword>
<keyword evidence="6" id="KW-0804">Transcription</keyword>
<dbReference type="InterPro" id="IPR001660">
    <property type="entry name" value="SAM"/>
</dbReference>
<evidence type="ECO:0000256" key="4">
    <source>
        <dbReference type="ARBA" id="ARBA00022737"/>
    </source>
</evidence>
<dbReference type="InterPro" id="IPR047531">
    <property type="entry name" value="SAM_Scm-like"/>
</dbReference>
<dbReference type="GO" id="GO:0009653">
    <property type="term" value="P:anatomical structure morphogenesis"/>
    <property type="evidence" value="ECO:0007669"/>
    <property type="project" value="Ensembl"/>
</dbReference>
<dbReference type="CDD" id="cd20109">
    <property type="entry name" value="MBT_SCML2_rpt2"/>
    <property type="match status" value="1"/>
</dbReference>
<feature type="region of interest" description="Disordered" evidence="9">
    <location>
        <begin position="233"/>
        <end position="298"/>
    </location>
</feature>
<evidence type="ECO:0000256" key="8">
    <source>
        <dbReference type="PROSITE-ProRule" id="PRU00459"/>
    </source>
</evidence>
<evidence type="ECO:0000256" key="7">
    <source>
        <dbReference type="ARBA" id="ARBA00023242"/>
    </source>
</evidence>
<gene>
    <name evidence="11" type="primary">SCML2</name>
</gene>
<dbReference type="GO" id="GO:0031519">
    <property type="term" value="C:PcG protein complex"/>
    <property type="evidence" value="ECO:0007669"/>
    <property type="project" value="Ensembl"/>
</dbReference>
<dbReference type="Ensembl" id="ENSCJPT00005030769.1">
    <property type="protein sequence ID" value="ENSCJPP00005022459.1"/>
    <property type="gene ID" value="ENSCJPG00005017884.1"/>
</dbReference>
<evidence type="ECO:0000256" key="5">
    <source>
        <dbReference type="ARBA" id="ARBA00023015"/>
    </source>
</evidence>
<dbReference type="Pfam" id="PF02820">
    <property type="entry name" value="MBT"/>
    <property type="match status" value="2"/>
</dbReference>
<dbReference type="PANTHER" id="PTHR12247">
    <property type="entry name" value="POLYCOMB GROUP PROTEIN"/>
    <property type="match status" value="1"/>
</dbReference>
<dbReference type="Gene3D" id="1.10.150.50">
    <property type="entry name" value="Transcription Factor, Ets-1"/>
    <property type="match status" value="1"/>
</dbReference>
<dbReference type="FunFam" id="2.30.30.140:FF:000016">
    <property type="entry name" value="polycomb protein SCMH1 isoform X1"/>
    <property type="match status" value="1"/>
</dbReference>
<accession>A0A8C2U472</accession>
<dbReference type="Pfam" id="PF00536">
    <property type="entry name" value="SAM_1"/>
    <property type="match status" value="1"/>
</dbReference>
<dbReference type="GO" id="GO:0042393">
    <property type="term" value="F:histone binding"/>
    <property type="evidence" value="ECO:0007669"/>
    <property type="project" value="TreeGrafter"/>
</dbReference>
<reference evidence="11" key="2">
    <citation type="submission" date="2025-08" db="UniProtKB">
        <authorList>
            <consortium name="Ensembl"/>
        </authorList>
    </citation>
    <scope>IDENTIFICATION</scope>
</reference>
<dbReference type="GO" id="GO:0034502">
    <property type="term" value="P:protein localization to chromosome"/>
    <property type="evidence" value="ECO:0007669"/>
    <property type="project" value="Ensembl"/>
</dbReference>
<evidence type="ECO:0000256" key="2">
    <source>
        <dbReference type="ARBA" id="ARBA00008469"/>
    </source>
</evidence>
<evidence type="ECO:0000256" key="6">
    <source>
        <dbReference type="ARBA" id="ARBA00023163"/>
    </source>
</evidence>
<keyword evidence="5" id="KW-0805">Transcription regulation</keyword>
<dbReference type="InterPro" id="IPR033763">
    <property type="entry name" value="SCML2_RBR"/>
</dbReference>
<dbReference type="CDD" id="cd09578">
    <property type="entry name" value="SAM_Scm"/>
    <property type="match status" value="1"/>
</dbReference>
<dbReference type="GO" id="GO:0045892">
    <property type="term" value="P:negative regulation of DNA-templated transcription"/>
    <property type="evidence" value="ECO:0007669"/>
    <property type="project" value="TreeGrafter"/>
</dbReference>
<keyword evidence="12" id="KW-1185">Reference proteome</keyword>
<feature type="compositionally biased region" description="Basic and acidic residues" evidence="9">
    <location>
        <begin position="504"/>
        <end position="514"/>
    </location>
</feature>
<keyword evidence="7" id="KW-0539">Nucleus</keyword>
<evidence type="ECO:0000259" key="10">
    <source>
        <dbReference type="SMART" id="SM00454"/>
    </source>
</evidence>
<reference evidence="11" key="3">
    <citation type="submission" date="2025-09" db="UniProtKB">
        <authorList>
            <consortium name="Ensembl"/>
        </authorList>
    </citation>
    <scope>IDENTIFICATION</scope>
</reference>
<comment type="subcellular location">
    <subcellularLocation>
        <location evidence="1">Nucleus</location>
    </subcellularLocation>
</comment>
<dbReference type="GO" id="GO:0006915">
    <property type="term" value="P:apoptotic process"/>
    <property type="evidence" value="ECO:0007669"/>
    <property type="project" value="Ensembl"/>
</dbReference>
<dbReference type="InterPro" id="IPR004092">
    <property type="entry name" value="Mbt"/>
</dbReference>
<comment type="similarity">
    <text evidence="2">Belongs to the SCM family.</text>
</comment>
<dbReference type="GeneTree" id="ENSGT00940000159407"/>
<dbReference type="Pfam" id="PF12140">
    <property type="entry name" value="SLED"/>
    <property type="match status" value="1"/>
</dbReference>
<dbReference type="PANTHER" id="PTHR12247:SF84">
    <property type="entry name" value="SEX COMB ON MIDLEG-LIKE PROTEIN 2"/>
    <property type="match status" value="1"/>
</dbReference>
<dbReference type="Pfam" id="PF17208">
    <property type="entry name" value="RBR"/>
    <property type="match status" value="1"/>
</dbReference>
<dbReference type="InterPro" id="IPR013761">
    <property type="entry name" value="SAM/pointed_sf"/>
</dbReference>
<feature type="region of interest" description="Disordered" evidence="9">
    <location>
        <begin position="496"/>
        <end position="516"/>
    </location>
</feature>
<dbReference type="SMART" id="SM00561">
    <property type="entry name" value="MBT"/>
    <property type="match status" value="2"/>
</dbReference>
<evidence type="ECO:0000313" key="11">
    <source>
        <dbReference type="Ensembl" id="ENSCJPP00005022459.1"/>
    </source>
</evidence>
<organism evidence="11 12">
    <name type="scientific">Coturnix japonica</name>
    <name type="common">Japanese quail</name>
    <name type="synonym">Coturnix coturnix japonica</name>
    <dbReference type="NCBI Taxonomy" id="93934"/>
    <lineage>
        <taxon>Eukaryota</taxon>
        <taxon>Metazoa</taxon>
        <taxon>Chordata</taxon>
        <taxon>Craniata</taxon>
        <taxon>Vertebrata</taxon>
        <taxon>Euteleostomi</taxon>
        <taxon>Archelosauria</taxon>
        <taxon>Archosauria</taxon>
        <taxon>Dinosauria</taxon>
        <taxon>Saurischia</taxon>
        <taxon>Theropoda</taxon>
        <taxon>Coelurosauria</taxon>
        <taxon>Aves</taxon>
        <taxon>Neognathae</taxon>
        <taxon>Galloanserae</taxon>
        <taxon>Galliformes</taxon>
        <taxon>Phasianidae</taxon>
        <taxon>Perdicinae</taxon>
        <taxon>Coturnix</taxon>
    </lineage>
</organism>
<name>A0A8C2U472_COTJA</name>
<evidence type="ECO:0000256" key="9">
    <source>
        <dbReference type="SAM" id="MobiDB-lite"/>
    </source>
</evidence>
<sequence>ERSWLLLGVCETVSGVPCSVLSSPFSWDDYLKETESIAAPLHCFKQSRIPPTNDFKVGMKLEAHDPRNATSVCIATIIGITGARLRLRLDGSDNKNDFWRLVDSSDIQPIGTCEKKGGMLQPPLGFQMNASSWPMFLLRTLNGAEMAPAAFFKKEPPKPATNSFKVGMKLEAIDRKNPYLICPATIGDVKGDEVFVTFDGWRGAFDYWCRCDSRDIFPVGWCSLTGDALQPPGNNGKMVNNIKSAPVPAQRGRKPGRGKPPGQSTVPKKGRSPKNIPLTKSTSHTENLKTRKKSLKPGKKHVKRVYSVCVSCEESRSISMACSFSVCVYVNKHGNSGPHLDKKKVQQLPDHFGPGPVNVVLQQAVQACVDCAYQSKTVFGFLKSGHHGGEMITGISMLLLSVAETLPIEENSTSKEHRFSEDSMDSALNSVNLSSPARRNSTEYRTSGSAAYYRNSFQPVTPVVISVVCKMKCLSPVQTSDTSSFCNILTLKAASSTTGPDLSSLKREPSRISNKDPSTWSIEEVMRFVKEADPQALAPHAELFRRHEIDGKALLLLRSDMIMKYMGLKLGPALKLCQSWNMEITVVWGHFASLLKGIANIFFSAYSIQKNV</sequence>
<evidence type="ECO:0000313" key="12">
    <source>
        <dbReference type="Proteomes" id="UP000694412"/>
    </source>
</evidence>
<keyword evidence="3" id="KW-0678">Repressor</keyword>
<dbReference type="SUPFAM" id="SSF47769">
    <property type="entry name" value="SAM/Pointed domain"/>
    <property type="match status" value="1"/>
</dbReference>
<dbReference type="PROSITE" id="PS51079">
    <property type="entry name" value="MBT"/>
    <property type="match status" value="2"/>
</dbReference>